<dbReference type="PANTHER" id="PTHR33121:SF32">
    <property type="entry name" value="RNASE E SPECIFICITY FACTOR CSRD"/>
    <property type="match status" value="1"/>
</dbReference>
<dbReference type="InterPro" id="IPR032244">
    <property type="entry name" value="LapD_MoxY_N"/>
</dbReference>
<evidence type="ECO:0000256" key="1">
    <source>
        <dbReference type="SAM" id="Phobius"/>
    </source>
</evidence>
<dbReference type="Pfam" id="PF16448">
    <property type="entry name" value="LapD_MoxY_N"/>
    <property type="match status" value="1"/>
</dbReference>
<dbReference type="SUPFAM" id="SSF141868">
    <property type="entry name" value="EAL domain-like"/>
    <property type="match status" value="1"/>
</dbReference>
<dbReference type="SMART" id="SM00267">
    <property type="entry name" value="GGDEF"/>
    <property type="match status" value="1"/>
</dbReference>
<dbReference type="Gene3D" id="3.30.110.200">
    <property type="match status" value="1"/>
</dbReference>
<gene>
    <name evidence="5" type="ORF">HLUCCX14_04070</name>
</gene>
<proteinExistence type="predicted"/>
<evidence type="ECO:0000313" key="5">
    <source>
        <dbReference type="EMBL" id="KPQ29809.1"/>
    </source>
</evidence>
<dbReference type="GO" id="GO:0016020">
    <property type="term" value="C:membrane"/>
    <property type="evidence" value="ECO:0007669"/>
    <property type="project" value="InterPro"/>
</dbReference>
<dbReference type="AlphaFoldDB" id="A0A0P8B8J7"/>
<dbReference type="Gene3D" id="6.20.270.20">
    <property type="entry name" value="LapD/MoxY periplasmic domain"/>
    <property type="match status" value="1"/>
</dbReference>
<dbReference type="EMBL" id="LJZQ01000004">
    <property type="protein sequence ID" value="KPQ29809.1"/>
    <property type="molecule type" value="Genomic_DNA"/>
</dbReference>
<feature type="domain" description="EAL" evidence="2">
    <location>
        <begin position="422"/>
        <end position="667"/>
    </location>
</feature>
<evidence type="ECO:0000259" key="4">
    <source>
        <dbReference type="PROSITE" id="PS50887"/>
    </source>
</evidence>
<dbReference type="CDD" id="cd06225">
    <property type="entry name" value="HAMP"/>
    <property type="match status" value="1"/>
</dbReference>
<dbReference type="GO" id="GO:0071111">
    <property type="term" value="F:cyclic-guanylate-specific phosphodiesterase activity"/>
    <property type="evidence" value="ECO:0007669"/>
    <property type="project" value="InterPro"/>
</dbReference>
<keyword evidence="1" id="KW-0812">Transmembrane</keyword>
<keyword evidence="1" id="KW-0472">Membrane</keyword>
<evidence type="ECO:0000259" key="2">
    <source>
        <dbReference type="PROSITE" id="PS50883"/>
    </source>
</evidence>
<accession>A0A0P8B8J7</accession>
<dbReference type="CDD" id="cd01948">
    <property type="entry name" value="EAL"/>
    <property type="match status" value="1"/>
</dbReference>
<dbReference type="SUPFAM" id="SSF55073">
    <property type="entry name" value="Nucleotide cyclase"/>
    <property type="match status" value="1"/>
</dbReference>
<keyword evidence="1" id="KW-1133">Transmembrane helix</keyword>
<comment type="caution">
    <text evidence="5">The sequence shown here is derived from an EMBL/GenBank/DDBJ whole genome shotgun (WGS) entry which is preliminary data.</text>
</comment>
<dbReference type="Pfam" id="PF00672">
    <property type="entry name" value="HAMP"/>
    <property type="match status" value="1"/>
</dbReference>
<dbReference type="CDD" id="cd01949">
    <property type="entry name" value="GGDEF"/>
    <property type="match status" value="1"/>
</dbReference>
<dbReference type="OrthoDB" id="5894408at2"/>
<name>A0A0P8B8J7_9GAMM</name>
<dbReference type="SUPFAM" id="SSF158472">
    <property type="entry name" value="HAMP domain-like"/>
    <property type="match status" value="1"/>
</dbReference>
<feature type="transmembrane region" description="Helical" evidence="1">
    <location>
        <begin position="21"/>
        <end position="45"/>
    </location>
</feature>
<dbReference type="Proteomes" id="UP000050416">
    <property type="component" value="Unassembled WGS sequence"/>
</dbReference>
<dbReference type="InterPro" id="IPR001633">
    <property type="entry name" value="EAL_dom"/>
</dbReference>
<dbReference type="PROSITE" id="PS50887">
    <property type="entry name" value="GGDEF"/>
    <property type="match status" value="1"/>
</dbReference>
<evidence type="ECO:0000313" key="6">
    <source>
        <dbReference type="Proteomes" id="UP000050416"/>
    </source>
</evidence>
<dbReference type="PROSITE" id="PS50885">
    <property type="entry name" value="HAMP"/>
    <property type="match status" value="1"/>
</dbReference>
<dbReference type="InterPro" id="IPR000160">
    <property type="entry name" value="GGDEF_dom"/>
</dbReference>
<dbReference type="Pfam" id="PF00990">
    <property type="entry name" value="GGDEF"/>
    <property type="match status" value="1"/>
</dbReference>
<dbReference type="InterPro" id="IPR043128">
    <property type="entry name" value="Rev_trsase/Diguanyl_cyclase"/>
</dbReference>
<dbReference type="SMART" id="SM00052">
    <property type="entry name" value="EAL"/>
    <property type="match status" value="1"/>
</dbReference>
<feature type="transmembrane region" description="Helical" evidence="1">
    <location>
        <begin position="160"/>
        <end position="186"/>
    </location>
</feature>
<evidence type="ECO:0000259" key="3">
    <source>
        <dbReference type="PROSITE" id="PS50885"/>
    </source>
</evidence>
<dbReference type="GO" id="GO:0007165">
    <property type="term" value="P:signal transduction"/>
    <property type="evidence" value="ECO:0007669"/>
    <property type="project" value="InterPro"/>
</dbReference>
<organism evidence="5 6">
    <name type="scientific">Marinobacter excellens HL-55</name>
    <dbReference type="NCBI Taxonomy" id="1305731"/>
    <lineage>
        <taxon>Bacteria</taxon>
        <taxon>Pseudomonadati</taxon>
        <taxon>Pseudomonadota</taxon>
        <taxon>Gammaproteobacteria</taxon>
        <taxon>Pseudomonadales</taxon>
        <taxon>Marinobacteraceae</taxon>
        <taxon>Marinobacter</taxon>
    </lineage>
</organism>
<dbReference type="PROSITE" id="PS50883">
    <property type="entry name" value="EAL"/>
    <property type="match status" value="1"/>
</dbReference>
<feature type="domain" description="GGDEF" evidence="4">
    <location>
        <begin position="281"/>
        <end position="414"/>
    </location>
</feature>
<reference evidence="5 6" key="1">
    <citation type="submission" date="2015-09" db="EMBL/GenBank/DDBJ databases">
        <title>Identification and resolution of microdiversity through metagenomic sequencing of parallel consortia.</title>
        <authorList>
            <person name="Nelson W.C."/>
            <person name="Romine M.F."/>
            <person name="Lindemann S.R."/>
        </authorList>
    </citation>
    <scope>NUCLEOTIDE SEQUENCE [LARGE SCALE GENOMIC DNA]</scope>
    <source>
        <strain evidence="5">HL-55</strain>
    </source>
</reference>
<dbReference type="SMART" id="SM00304">
    <property type="entry name" value="HAMP"/>
    <property type="match status" value="1"/>
</dbReference>
<dbReference type="Gene3D" id="3.20.20.450">
    <property type="entry name" value="EAL domain"/>
    <property type="match status" value="1"/>
</dbReference>
<dbReference type="PANTHER" id="PTHR33121">
    <property type="entry name" value="CYCLIC DI-GMP PHOSPHODIESTERASE PDEF"/>
    <property type="match status" value="1"/>
</dbReference>
<protein>
    <submittedName>
        <fullName evidence="5">Diguanylate cyclase/phosphodiesterase</fullName>
    </submittedName>
</protein>
<dbReference type="NCBIfam" id="TIGR00254">
    <property type="entry name" value="GGDEF"/>
    <property type="match status" value="1"/>
</dbReference>
<feature type="domain" description="HAMP" evidence="3">
    <location>
        <begin position="187"/>
        <end position="239"/>
    </location>
</feature>
<dbReference type="InterPro" id="IPR029787">
    <property type="entry name" value="Nucleotide_cyclase"/>
</dbReference>
<dbReference type="Pfam" id="PF00563">
    <property type="entry name" value="EAL"/>
    <property type="match status" value="1"/>
</dbReference>
<dbReference type="Gene3D" id="3.30.70.270">
    <property type="match status" value="1"/>
</dbReference>
<sequence length="667" mass="72355">MAGTLAHFTRQQRGVITLQTSLLLFTGGLLVLILAAAFATSYGHFRDYVADQLGDHARDGATATGLSLSNAIDGSDPVASASLIDAVFDSGRYLSVEYVGHDGEVIAGRRMVLQGTAAPDWFIRSAALPSTMAEAEVVRGWSRLGKVQVVSHPGRAYDDLWRITVGLLAGVLAIGGTGLLSLYLLLRRLLRPLKDVEAQARALGKRDFRKRVQVRSTRELNQVTDAMNQMADDLGQLFQGQGKLIQHLRKVNNEDPVTGLASRSAFDQRLRAELESEERSAPGVLIMIQLGYFADYTRAYGRSEGDRLLKQVAGGLGDFVKQHAGSFAGRRTGAEFAVFMPGASAADVRIWAGQLLTTLDGIYADLAAPMDTVIHAGLAVTVEGAGSRDLLAASDEALRAAQQREESCCWLAEGGLDTHHNMETWRAIISQAVRDRELSLWLQPMVQGESQALVHHQVFSRINTADGVLKAGLFVPMAERLGLIADIDRLLVQRVIERLARHPQERLAISLGNASVADPAFRDEIVASLTAAGDLVSRLWVGIAEQAIHHHRKEVGLLVRALVRLGVPVLVDHFGVGGVPFSYLKNLPFKALRIDNSFIHNLDGHDENRFWLQSVVAIARSRGVKVFATGVETAAEYSVLCKLGIDGSMGYHLGRPYAAEQSSTGDT</sequence>
<dbReference type="InterPro" id="IPR050706">
    <property type="entry name" value="Cyclic-di-GMP_PDE-like"/>
</dbReference>
<dbReference type="PATRIC" id="fig|1305731.5.peg.2910"/>
<dbReference type="Gene3D" id="1.10.8.500">
    <property type="entry name" value="HAMP domain in histidine kinase"/>
    <property type="match status" value="1"/>
</dbReference>
<dbReference type="InterPro" id="IPR003660">
    <property type="entry name" value="HAMP_dom"/>
</dbReference>
<dbReference type="STRING" id="1305731.GCA_000934705_03512"/>
<dbReference type="InterPro" id="IPR035919">
    <property type="entry name" value="EAL_sf"/>
</dbReference>
<dbReference type="InterPro" id="IPR042461">
    <property type="entry name" value="LapD_MoxY_peri_C"/>
</dbReference>